<evidence type="ECO:0000313" key="3">
    <source>
        <dbReference type="Proteomes" id="UP000694888"/>
    </source>
</evidence>
<accession>A0ABM1ADY6</accession>
<keyword evidence="3" id="KW-1185">Reference proteome</keyword>
<protein>
    <recommendedName>
        <fullName evidence="2">Protein ZIP4 homolog</fullName>
    </recommendedName>
</protein>
<dbReference type="Gene3D" id="1.25.40.10">
    <property type="entry name" value="Tetratricopeptide repeat domain"/>
    <property type="match status" value="2"/>
</dbReference>
<dbReference type="SUPFAM" id="SSF48452">
    <property type="entry name" value="TPR-like"/>
    <property type="match status" value="2"/>
</dbReference>
<sequence length="947" mass="106607">MTDAVRCCIPYLILDYFGKTMSSHVVSKDIEASLKNAGPVAKLEVVLQELCHGKPDNTDDFTWLSYVHKGFSLCDSLSHSLSSLPQDKVELENCANQLWNTSVVLKSKGTVEPTVYAKLRYISFQVVGFVYESSSDVKYLKKQIVMGLKTARAWMECKDYGPADRVLSSLKQTVQQLHCIVGQKDRSGSPLCYKEDKTVRQDLDKDTLWVYCLELELRVAQGKHAEALSAATTAKELVVKVPTECHSVSMLCYNAGVDSYQSQQWEQAVAWLRESYSVTKQGENKDCSSQARTLRLLATCYMEWRCADWAELALNAVSLANQEHPHCAGLFVHLKLLLTSQAEGNAVLHALRSLLQHPDCNLEVCLSTLSLLKKHQSCESAFELREKFLEKQGTGPDSGLLWVMLQDLLLCSDHLEHASTFATEAITAHNTGQRFDDTTKKQLHVLFWGRAAQYCEGGKYTEAIAWYRYSLSLYTSTTGSEPNLGKLHRNLATCYLHTEHLDKAKQSAGMAEVCEPSHPHTHFLVYKVALKSGDTQTAMDSLRKLTQCVARSGQQDEEGIICLAAHKALEYDQVDVAVPALEAVVSQNSSDVHTITALRCLCRLLLDKVGDGRADMKVLLVHIRTGYNKLLVHKETTKTLSSEDVEREVIWFMKLSWNLALQSKDDAFCMKELFNLCSQFLSLCPLDAACYSRNQNCQLMSCAACLQLVRGSEDKNSTQNLLEEVLQHVEEYRMAERRANNSAWSQSPVKSSASSELFLLLFEFEALSKLHDPRAESVLERALTLPHPEPKLFHTLAALAVDGQAKNAQLGMRALKVAIRLQLQADKPDFVKCSIDVRQLIALALNGREEEALTYFRETVDVIETRAQGEYPDTEVLWLMTKSWNHGLQYFNCGKTREAELWCSMSMKLLKYTTSRASYEDQMVSVYGEMMTRLEQEQSDRGSRLEE</sequence>
<organism evidence="3 4">
    <name type="scientific">Aplysia californica</name>
    <name type="common">California sea hare</name>
    <dbReference type="NCBI Taxonomy" id="6500"/>
    <lineage>
        <taxon>Eukaryota</taxon>
        <taxon>Metazoa</taxon>
        <taxon>Spiralia</taxon>
        <taxon>Lophotrochozoa</taxon>
        <taxon>Mollusca</taxon>
        <taxon>Gastropoda</taxon>
        <taxon>Heterobranchia</taxon>
        <taxon>Euthyneura</taxon>
        <taxon>Tectipleura</taxon>
        <taxon>Aplysiida</taxon>
        <taxon>Aplysioidea</taxon>
        <taxon>Aplysiidae</taxon>
        <taxon>Aplysia</taxon>
    </lineage>
</organism>
<dbReference type="Pfam" id="PF08631">
    <property type="entry name" value="SPO22"/>
    <property type="match status" value="1"/>
</dbReference>
<reference evidence="4" key="1">
    <citation type="submission" date="2025-08" db="UniProtKB">
        <authorList>
            <consortium name="RefSeq"/>
        </authorList>
    </citation>
    <scope>IDENTIFICATION</scope>
</reference>
<proteinExistence type="predicted"/>
<dbReference type="GeneID" id="101847927"/>
<dbReference type="PANTHER" id="PTHR47083:SF1">
    <property type="entry name" value="TESTIS-EXPRESSED PROTEIN 11"/>
    <property type="match status" value="1"/>
</dbReference>
<evidence type="ECO:0000256" key="2">
    <source>
        <dbReference type="ARBA" id="ARBA00031845"/>
    </source>
</evidence>
<evidence type="ECO:0000313" key="4">
    <source>
        <dbReference type="RefSeq" id="XP_012945857.1"/>
    </source>
</evidence>
<evidence type="ECO:0000256" key="1">
    <source>
        <dbReference type="ARBA" id="ARBA00023254"/>
    </source>
</evidence>
<dbReference type="InterPro" id="IPR013940">
    <property type="entry name" value="Spo22/ZIP4/TEX11"/>
</dbReference>
<dbReference type="RefSeq" id="XP_012945857.1">
    <property type="nucleotide sequence ID" value="XM_013090403.2"/>
</dbReference>
<dbReference type="PANTHER" id="PTHR47083">
    <property type="entry name" value="TESTIS-EXPRESSED PROTEIN 11"/>
    <property type="match status" value="1"/>
</dbReference>
<dbReference type="Proteomes" id="UP000694888">
    <property type="component" value="Unplaced"/>
</dbReference>
<name>A0ABM1ADY6_APLCA</name>
<dbReference type="InterPro" id="IPR042861">
    <property type="entry name" value="TEX11"/>
</dbReference>
<dbReference type="InterPro" id="IPR011990">
    <property type="entry name" value="TPR-like_helical_dom_sf"/>
</dbReference>
<keyword evidence="1" id="KW-0469">Meiosis</keyword>
<gene>
    <name evidence="4" type="primary">LOC101847927</name>
</gene>